<dbReference type="EMBL" id="AOPZ01000186">
    <property type="protein sequence ID" value="EPH43065.1"/>
    <property type="molecule type" value="Genomic_DNA"/>
</dbReference>
<reference evidence="1 2" key="1">
    <citation type="submission" date="2013-02" db="EMBL/GenBank/DDBJ databases">
        <title>Draft Genome Sequence of Streptomyces aurantiacus, Which Produces Setomimycin.</title>
        <authorList>
            <person name="Gruening B.A."/>
            <person name="Praeg A."/>
            <person name="Erxleben A."/>
            <person name="Guenther S."/>
            <person name="Mueller M."/>
        </authorList>
    </citation>
    <scope>NUCLEOTIDE SEQUENCE [LARGE SCALE GENOMIC DNA]</scope>
    <source>
        <strain evidence="1 2">JA 4570</strain>
    </source>
</reference>
<accession>S3ZXA7</accession>
<organism evidence="1 2">
    <name type="scientific">Streptomyces aurantiacus JA 4570</name>
    <dbReference type="NCBI Taxonomy" id="1286094"/>
    <lineage>
        <taxon>Bacteria</taxon>
        <taxon>Bacillati</taxon>
        <taxon>Actinomycetota</taxon>
        <taxon>Actinomycetes</taxon>
        <taxon>Kitasatosporales</taxon>
        <taxon>Streptomycetaceae</taxon>
        <taxon>Streptomyces</taxon>
        <taxon>Streptomyces aurantiacus group</taxon>
    </lineage>
</organism>
<dbReference type="PATRIC" id="fig|1286094.4.peg.3846"/>
<comment type="caution">
    <text evidence="1">The sequence shown here is derived from an EMBL/GenBank/DDBJ whole genome shotgun (WGS) entry which is preliminary data.</text>
</comment>
<sequence>MATPLPPAHRSSHRYAPLPPAFAVCAAVAGGGRDAELIENLSARAARRG</sequence>
<proteinExistence type="predicted"/>
<name>S3ZXA7_9ACTN</name>
<dbReference type="Proteomes" id="UP000014629">
    <property type="component" value="Unassembled WGS sequence"/>
</dbReference>
<evidence type="ECO:0000313" key="2">
    <source>
        <dbReference type="Proteomes" id="UP000014629"/>
    </source>
</evidence>
<evidence type="ECO:0000313" key="1">
    <source>
        <dbReference type="EMBL" id="EPH43065.1"/>
    </source>
</evidence>
<gene>
    <name evidence="1" type="ORF">STRAU_3893</name>
</gene>
<keyword evidence="2" id="KW-1185">Reference proteome</keyword>
<protein>
    <submittedName>
        <fullName evidence="1">Uncharacterized protein</fullName>
    </submittedName>
</protein>
<dbReference type="AlphaFoldDB" id="S3ZXA7"/>